<dbReference type="Proteomes" id="UP000507222">
    <property type="component" value="Unassembled WGS sequence"/>
</dbReference>
<organism evidence="1 2">
    <name type="scientific">Prunus armeniaca</name>
    <name type="common">Apricot</name>
    <name type="synonym">Armeniaca vulgaris</name>
    <dbReference type="NCBI Taxonomy" id="36596"/>
    <lineage>
        <taxon>Eukaryota</taxon>
        <taxon>Viridiplantae</taxon>
        <taxon>Streptophyta</taxon>
        <taxon>Embryophyta</taxon>
        <taxon>Tracheophyta</taxon>
        <taxon>Spermatophyta</taxon>
        <taxon>Magnoliopsida</taxon>
        <taxon>eudicotyledons</taxon>
        <taxon>Gunneridae</taxon>
        <taxon>Pentapetalae</taxon>
        <taxon>rosids</taxon>
        <taxon>fabids</taxon>
        <taxon>Rosales</taxon>
        <taxon>Rosaceae</taxon>
        <taxon>Amygdaloideae</taxon>
        <taxon>Amygdaleae</taxon>
        <taxon>Prunus</taxon>
    </lineage>
</organism>
<sequence length="67" mass="6801">MPATISSAPPFGVVTSVTTIAASTRLGLADGDVMAVEVLVVHAFDRILNGLLVVEGDEVEAPGPLGR</sequence>
<evidence type="ECO:0000313" key="2">
    <source>
        <dbReference type="Proteomes" id="UP000507222"/>
    </source>
</evidence>
<name>A0A6J5TJ75_PRUAR</name>
<evidence type="ECO:0000313" key="1">
    <source>
        <dbReference type="EMBL" id="CAB4264000.1"/>
    </source>
</evidence>
<dbReference type="EMBL" id="CAEKDK010000001">
    <property type="protein sequence ID" value="CAB4264000.1"/>
    <property type="molecule type" value="Genomic_DNA"/>
</dbReference>
<proteinExistence type="predicted"/>
<gene>
    <name evidence="1" type="ORF">CURHAP_LOCUS5487</name>
</gene>
<dbReference type="AlphaFoldDB" id="A0A6J5TJ75"/>
<reference evidence="1 2" key="1">
    <citation type="submission" date="2020-05" db="EMBL/GenBank/DDBJ databases">
        <authorList>
            <person name="Campoy J."/>
            <person name="Schneeberger K."/>
            <person name="Spophaly S."/>
        </authorList>
    </citation>
    <scope>NUCLEOTIDE SEQUENCE [LARGE SCALE GENOMIC DNA]</scope>
    <source>
        <strain evidence="1">PruArmRojPasFocal</strain>
    </source>
</reference>
<accession>A0A6J5TJ75</accession>
<protein>
    <submittedName>
        <fullName evidence="1">Uncharacterized protein</fullName>
    </submittedName>
</protein>